<gene>
    <name evidence="2" type="ORF">SAMN04487772_101108</name>
</gene>
<protein>
    <submittedName>
        <fullName evidence="2">Uncharacterized protein</fullName>
    </submittedName>
</protein>
<dbReference type="RefSeq" id="WP_092474902.1">
    <property type="nucleotide sequence ID" value="NZ_FOHN01000001.1"/>
</dbReference>
<dbReference type="Proteomes" id="UP000199800">
    <property type="component" value="Unassembled WGS sequence"/>
</dbReference>
<dbReference type="AlphaFoldDB" id="A0A1H9Y3G0"/>
<feature type="compositionally biased region" description="Basic and acidic residues" evidence="1">
    <location>
        <begin position="54"/>
        <end position="77"/>
    </location>
</feature>
<dbReference type="OrthoDB" id="2064336at2"/>
<name>A0A1H9Y3G0_9FIRM</name>
<evidence type="ECO:0000313" key="2">
    <source>
        <dbReference type="EMBL" id="SES63266.1"/>
    </source>
</evidence>
<reference evidence="2 3" key="1">
    <citation type="submission" date="2016-10" db="EMBL/GenBank/DDBJ databases">
        <authorList>
            <person name="de Groot N.N."/>
        </authorList>
    </citation>
    <scope>NUCLEOTIDE SEQUENCE [LARGE SCALE GENOMIC DNA]</scope>
    <source>
        <strain evidence="2 3">DSM 1801</strain>
    </source>
</reference>
<dbReference type="STRING" id="29364.SAMN04487772_101108"/>
<dbReference type="EMBL" id="FOHN01000001">
    <property type="protein sequence ID" value="SES63266.1"/>
    <property type="molecule type" value="Genomic_DNA"/>
</dbReference>
<keyword evidence="3" id="KW-1185">Reference proteome</keyword>
<proteinExistence type="predicted"/>
<organism evidence="2 3">
    <name type="scientific">[Clostridium] polysaccharolyticum</name>
    <dbReference type="NCBI Taxonomy" id="29364"/>
    <lineage>
        <taxon>Bacteria</taxon>
        <taxon>Bacillati</taxon>
        <taxon>Bacillota</taxon>
        <taxon>Clostridia</taxon>
        <taxon>Lachnospirales</taxon>
        <taxon>Lachnospiraceae</taxon>
    </lineage>
</organism>
<evidence type="ECO:0000256" key="1">
    <source>
        <dbReference type="SAM" id="MobiDB-lite"/>
    </source>
</evidence>
<accession>A0A1H9Y3G0</accession>
<sequence length="106" mass="12269">MPINPIDVFTMPPKSQETSHLQKNSLDRAVNGEHVASQQFQDKVNRNMQKTVHAKDKEENGFRFDAKEKGQNEYQDNRRRRNGKTAPEEPKTRLPRMNGSSFDISI</sequence>
<evidence type="ECO:0000313" key="3">
    <source>
        <dbReference type="Proteomes" id="UP000199800"/>
    </source>
</evidence>
<feature type="region of interest" description="Disordered" evidence="1">
    <location>
        <begin position="54"/>
        <end position="106"/>
    </location>
</feature>